<dbReference type="AlphaFoldDB" id="A0A162KTZ5"/>
<organism evidence="1 2">
    <name type="scientific">Akanthomyces lecanii RCEF 1005</name>
    <dbReference type="NCBI Taxonomy" id="1081108"/>
    <lineage>
        <taxon>Eukaryota</taxon>
        <taxon>Fungi</taxon>
        <taxon>Dikarya</taxon>
        <taxon>Ascomycota</taxon>
        <taxon>Pezizomycotina</taxon>
        <taxon>Sordariomycetes</taxon>
        <taxon>Hypocreomycetidae</taxon>
        <taxon>Hypocreales</taxon>
        <taxon>Cordycipitaceae</taxon>
        <taxon>Akanthomyces</taxon>
        <taxon>Cordyceps confragosa</taxon>
    </lineage>
</organism>
<proteinExistence type="predicted"/>
<keyword evidence="2" id="KW-1185">Reference proteome</keyword>
<reference evidence="1 2" key="1">
    <citation type="journal article" date="2016" name="Genome Biol. Evol.">
        <title>Divergent and convergent evolution of fungal pathogenicity.</title>
        <authorList>
            <person name="Shang Y."/>
            <person name="Xiao G."/>
            <person name="Zheng P."/>
            <person name="Cen K."/>
            <person name="Zhan S."/>
            <person name="Wang C."/>
        </authorList>
    </citation>
    <scope>NUCLEOTIDE SEQUENCE [LARGE SCALE GENOMIC DNA]</scope>
    <source>
        <strain evidence="1 2">RCEF 1005</strain>
    </source>
</reference>
<protein>
    <recommendedName>
        <fullName evidence="3">Protein kinase-like domain protein</fullName>
    </recommendedName>
</protein>
<dbReference type="EMBL" id="AZHF01000013">
    <property type="protein sequence ID" value="OAA66364.1"/>
    <property type="molecule type" value="Genomic_DNA"/>
</dbReference>
<evidence type="ECO:0000313" key="1">
    <source>
        <dbReference type="EMBL" id="OAA66364.1"/>
    </source>
</evidence>
<evidence type="ECO:0000313" key="2">
    <source>
        <dbReference type="Proteomes" id="UP000076881"/>
    </source>
</evidence>
<dbReference type="SUPFAM" id="SSF56112">
    <property type="entry name" value="Protein kinase-like (PK-like)"/>
    <property type="match status" value="1"/>
</dbReference>
<dbReference type="STRING" id="1081108.A0A162KTZ5"/>
<accession>A0A162KTZ5</accession>
<comment type="caution">
    <text evidence="1">The sequence shown here is derived from an EMBL/GenBank/DDBJ whole genome shotgun (WGS) entry which is preliminary data.</text>
</comment>
<dbReference type="InterPro" id="IPR011009">
    <property type="entry name" value="Kinase-like_dom_sf"/>
</dbReference>
<sequence length="345" mass="39185">MSQDRFSSSVATPRWGVIDFTFVKAERCARIAVMCDYTCYVIQLRTYTLRPSRLLLERFKFFLKVAEKIEVEGYTVDDFYDWAVQPLLPILREYAEVTPWPRVIVPTLRDFLHAPTMECNLMGSESDTLFLKPERESEETRFMFGVRRPGIDSSWTRYLPVSLRLDDQDGLYSVPHKVMLPNGTPAFFKLIRAGDGVSLEGQLATYSKIRDVQLREWVRVPRLLGIVVRGDDPDVVLGLLLTFVPCGAASLRLAVNNGAPQRSRRRWVAQARLIINALHENEVVWGGTGPDHVIIDKDQNAWLIGFEGGQPSGLVPRSQVGTMDGDLKVLERLIEFAGGIIPYYY</sequence>
<dbReference type="Proteomes" id="UP000076881">
    <property type="component" value="Unassembled WGS sequence"/>
</dbReference>
<gene>
    <name evidence="1" type="ORF">LEL_10463</name>
</gene>
<name>A0A162KTZ5_CORDF</name>
<dbReference type="OrthoDB" id="4062651at2759"/>
<evidence type="ECO:0008006" key="3">
    <source>
        <dbReference type="Google" id="ProtNLM"/>
    </source>
</evidence>